<gene>
    <name evidence="3" type="ORF">SNAT2548_LOCUS22139</name>
</gene>
<keyword evidence="1" id="KW-0175">Coiled coil</keyword>
<keyword evidence="4" id="KW-1185">Reference proteome</keyword>
<evidence type="ECO:0000256" key="1">
    <source>
        <dbReference type="SAM" id="Coils"/>
    </source>
</evidence>
<dbReference type="AlphaFoldDB" id="A0A812QWR2"/>
<dbReference type="Proteomes" id="UP000604046">
    <property type="component" value="Unassembled WGS sequence"/>
</dbReference>
<sequence>MEAVCSFHGCEQVLVDVKYILKATRVAVERFRLVLRALLGKEKYKALKEEVQTLKAELLKERAQKLQPRAAQQNGPTELVKPLEEACEKAQDAQSKGARPFARHRVQGVQSRDGGAEGPEGPRLKFQSGAYSIAKAAVNADSYFLGNGASLGVADGISEWEVRFGLVHGMLGRRIPSNAFR</sequence>
<name>A0A812QWR2_9DINO</name>
<evidence type="ECO:0000256" key="2">
    <source>
        <dbReference type="SAM" id="MobiDB-lite"/>
    </source>
</evidence>
<accession>A0A812QWR2</accession>
<protein>
    <submittedName>
        <fullName evidence="3">Uncharacterized protein</fullName>
    </submittedName>
</protein>
<reference evidence="3" key="1">
    <citation type="submission" date="2021-02" db="EMBL/GenBank/DDBJ databases">
        <authorList>
            <person name="Dougan E. K."/>
            <person name="Rhodes N."/>
            <person name="Thang M."/>
            <person name="Chan C."/>
        </authorList>
    </citation>
    <scope>NUCLEOTIDE SEQUENCE</scope>
</reference>
<feature type="coiled-coil region" evidence="1">
    <location>
        <begin position="37"/>
        <end position="64"/>
    </location>
</feature>
<evidence type="ECO:0000313" key="3">
    <source>
        <dbReference type="EMBL" id="CAE7406908.1"/>
    </source>
</evidence>
<evidence type="ECO:0000313" key="4">
    <source>
        <dbReference type="Proteomes" id="UP000604046"/>
    </source>
</evidence>
<feature type="region of interest" description="Disordered" evidence="2">
    <location>
        <begin position="93"/>
        <end position="122"/>
    </location>
</feature>
<proteinExistence type="predicted"/>
<dbReference type="EMBL" id="CAJNDS010002275">
    <property type="protein sequence ID" value="CAE7406908.1"/>
    <property type="molecule type" value="Genomic_DNA"/>
</dbReference>
<comment type="caution">
    <text evidence="3">The sequence shown here is derived from an EMBL/GenBank/DDBJ whole genome shotgun (WGS) entry which is preliminary data.</text>
</comment>
<organism evidence="3 4">
    <name type="scientific">Symbiodinium natans</name>
    <dbReference type="NCBI Taxonomy" id="878477"/>
    <lineage>
        <taxon>Eukaryota</taxon>
        <taxon>Sar</taxon>
        <taxon>Alveolata</taxon>
        <taxon>Dinophyceae</taxon>
        <taxon>Suessiales</taxon>
        <taxon>Symbiodiniaceae</taxon>
        <taxon>Symbiodinium</taxon>
    </lineage>
</organism>